<feature type="compositionally biased region" description="Basic and acidic residues" evidence="1">
    <location>
        <begin position="376"/>
        <end position="403"/>
    </location>
</feature>
<dbReference type="Proteomes" id="UP000076632">
    <property type="component" value="Unassembled WGS sequence"/>
</dbReference>
<evidence type="ECO:0000313" key="3">
    <source>
        <dbReference type="Proteomes" id="UP000076632"/>
    </source>
</evidence>
<evidence type="ECO:0000256" key="1">
    <source>
        <dbReference type="SAM" id="MobiDB-lite"/>
    </source>
</evidence>
<feature type="region of interest" description="Disordered" evidence="1">
    <location>
        <begin position="205"/>
        <end position="280"/>
    </location>
</feature>
<dbReference type="EMBL" id="KV407457">
    <property type="protein sequence ID" value="KZF23711.1"/>
    <property type="molecule type" value="Genomic_DNA"/>
</dbReference>
<feature type="compositionally biased region" description="Basic and acidic residues" evidence="1">
    <location>
        <begin position="78"/>
        <end position="96"/>
    </location>
</feature>
<feature type="compositionally biased region" description="Low complexity" evidence="1">
    <location>
        <begin position="218"/>
        <end position="230"/>
    </location>
</feature>
<dbReference type="GeneID" id="28899400"/>
<feature type="region of interest" description="Disordered" evidence="1">
    <location>
        <begin position="77"/>
        <end position="96"/>
    </location>
</feature>
<feature type="compositionally biased region" description="Acidic residues" evidence="1">
    <location>
        <begin position="266"/>
        <end position="280"/>
    </location>
</feature>
<evidence type="ECO:0000313" key="2">
    <source>
        <dbReference type="EMBL" id="KZF23711.1"/>
    </source>
</evidence>
<dbReference type="InParanoid" id="A0A165HLV2"/>
<name>A0A165HLV2_XYLHT</name>
<accession>A0A165HLV2</accession>
<feature type="compositionally biased region" description="Acidic residues" evidence="1">
    <location>
        <begin position="244"/>
        <end position="256"/>
    </location>
</feature>
<feature type="region of interest" description="Disordered" evidence="1">
    <location>
        <begin position="348"/>
        <end position="404"/>
    </location>
</feature>
<dbReference type="AlphaFoldDB" id="A0A165HLV2"/>
<keyword evidence="3" id="KW-1185">Reference proteome</keyword>
<protein>
    <submittedName>
        <fullName evidence="2">Uncharacterized protein</fullName>
    </submittedName>
</protein>
<gene>
    <name evidence="2" type="ORF">L228DRAFT_260487</name>
</gene>
<sequence length="455" mass="50651">MWRFRNPHIWEEKPFGPGLEDSSAAHVGEGSYTYAGSLPSMLHNENRRESRNMQEASNAYDRSILCKFHPFETSTLLPRRDPFPERNHHARRQANDHRQLPTIGDNLFDHPEIAKMMPFPALPDRYLHYSELVTRRLCDLDNPQNGLVQPKFCFPLKPDRDGNYIEMQTHQPCRGCRHFRSEIETDPASKIESVPLIKLPVIAHGHGSHHAAPPDPTSDPTAGATAGTAGIPENELIQPHAEEDAGGYDADEEDENGQVTEGPEGISDDVDDGDGEAMEGIEGGEFDEEFVDEMDEDAIQEIQNDETIAHIENRGAGKGAVNSGHTTEDEQAVISMGGSTWRVIPLNDGSGQNRYEEVEGNGGGEASVDAMDEDGIDHFARNEPNAGDKHGGDSAKIEKNDDHDAAEDAQEVIFINGCAWRLAPRNDGRRRTWYERVPDHELDTVQEWQQAIDFP</sequence>
<dbReference type="RefSeq" id="XP_018189266.1">
    <property type="nucleotide sequence ID" value="XM_018334263.1"/>
</dbReference>
<proteinExistence type="predicted"/>
<reference evidence="2 3" key="1">
    <citation type="journal article" date="2016" name="Fungal Biol.">
        <title>The genome of Xylona heveae provides a window into fungal endophytism.</title>
        <authorList>
            <person name="Gazis R."/>
            <person name="Kuo A."/>
            <person name="Riley R."/>
            <person name="LaButti K."/>
            <person name="Lipzen A."/>
            <person name="Lin J."/>
            <person name="Amirebrahimi M."/>
            <person name="Hesse C.N."/>
            <person name="Spatafora J.W."/>
            <person name="Henrissat B."/>
            <person name="Hainaut M."/>
            <person name="Grigoriev I.V."/>
            <person name="Hibbett D.S."/>
        </authorList>
    </citation>
    <scope>NUCLEOTIDE SEQUENCE [LARGE SCALE GENOMIC DNA]</scope>
    <source>
        <strain evidence="2 3">TC161</strain>
    </source>
</reference>
<organism evidence="2 3">
    <name type="scientific">Xylona heveae (strain CBS 132557 / TC161)</name>
    <dbReference type="NCBI Taxonomy" id="1328760"/>
    <lineage>
        <taxon>Eukaryota</taxon>
        <taxon>Fungi</taxon>
        <taxon>Dikarya</taxon>
        <taxon>Ascomycota</taxon>
        <taxon>Pezizomycotina</taxon>
        <taxon>Xylonomycetes</taxon>
        <taxon>Xylonales</taxon>
        <taxon>Xylonaceae</taxon>
        <taxon>Xylona</taxon>
    </lineage>
</organism>